<sequence length="1837" mass="210008">MPDQQLISTKCDHHGMEQSNKMESNNSSPRNTVYNMQYEERLALTALPPFFTPIRLQDHSSSIINYDRERFMIVTCKYNPQYYSGCASLPLEENVVYCVKVSLNMQSTSQLMKDAEVSKYLNNSLEDKQVIPKLYAYLSDYLILVREFVNAKNLRFLIDNSLPLSDKPSTENLQRILDYAIRICYAIDQIHAQRVFHGGIRPENIICDERNVKLIDLGHSDFLPLDSPFVYTDKPIGSGLYMSPEATGRLPKPLGFHCDIYSFGFVLFEMIAGEHPFNRNNMSNADLMYYHITQQPELLYNNLLRRNMLSSTNSLCSQAVYAMSLVISKMIRKAIEKRYASIQGVMKDLDYILKCLHNNSESSLQNFVPGEQDIQTSINIPYKVFGRDELLQQMNAVLTETMGSKFPNVILLRGHSGIGKSCLVREFRIRCGQELAYYEAKYDQHHNVPFALNQVCSSMINSILGEPEDIISNFRKQLTSVLGSMQIEMLCESIPNMNAIFSSFEKGTHTLQCKQHDEAMRMYCQSVIYLLQVFSQRKNQLLCIFLDDLQWTDYENLKLLKEMIGLGSCETFPFLLIGAFRDNEVYTSNSMHPLPFFIESIRSQAHIIEIEVKELTPDACNLLVAESLSRPQQETKRLTQILLSKTQGNPFFLKQLLVSLFKEGIIFFSRTLKMMSWKLGEIEKKSVTQNVLDYLLLKLDQIQPITRTLLGYASCIGNRFSFAELRDLLNIKRKAPYSILDVKEMIGEAITEGWVAYLDSNNLHFTHDRLQQAANKIFPPEANNTVHYTFGKYLLRRATANNGDIALDEHIFDIVVHLNHRSHDDKILGHVDKRRHLLSLNKTAAKKAINSGAVEQAQSFVDTAWTLLQQETNIWEEPFYNTAFELLIEKGNCAFASDIESGLSIFNIAILKSKTRLHLYEACYHSILAYLALGKYECVYEVLKNKIFPSNDELKFLTYTSEVDQLKSWMDIKMTRMTNQLLQNLTKQDIMQLPDLKDEEQIYLINILVMSSPGVFNTRTRSSKYVYMVLLMIAAEIILQQGLCLTAPHALGCFAWYCNTFWFLPSVNILIDAAIEISRNRYKNSQQLALCLERNDITTSILWSKRVVDIFKQMGNLMLLDASNMVLEMKRVACGESEHFSPVYTCDVTSYHSFRHVHFTCQGISYFLQQNILEAFNSFEQSNEYLEDSFGLCSAWMNALFKGLTACEYKKRLLKQDEAVSSTLIERCDKMIEDSLSILKRVSKSNPLIFQCSYELIKAESLSCRQKWDLLTTNKIVSTFNRCLKHAIQERNQFIVKLAHWKIGELYKELDMEDWISGKHFSEAFDLFNEMGVTVLADYIWENYKLQIEAYHQQTTSFQISHEVSACTKDHLASSNISPCDSDIETIAESNELDFKEIFISILPLICEHTAATRCCLLLKRNSTLFFDAEFNTVLDSGGNTNLQLVENTPLNGPMSHFLPVKMIYRTLRTKREQMLDPHEHLTENNYYQEHEIASALCLPIIRDRIAVGCIYLEHKEMQGVFCPEKISAAKLIISISIDNAATFTSINKSYSRFIPSEFLSLLGKSHVTKVNAGDAVNRPLTVVFAGIYDLTELIERLSAKDIFQFMNKLFLKIAPIISKHRGFIDKIGDGIMALFLEPQLAVNASLEMISQLDSFNRDHLFNINIGIGICNGMVSVGTVGYQQRLDITVISDTANISSRLQSLTRSFKSRILVTESVINSIQLSSDHGCATYLGKFLLKGKHVATDVYDIKGTQWPNYVFDENVQHGLSHMVLSFQLKDFEECSKIATQLVLYGNPVVVAKAQKYLCACTLYSATTLPENWSGEIRLSKEGEPYPM</sequence>
<comment type="caution">
    <text evidence="5">The sequence shown here is derived from an EMBL/GenBank/DDBJ whole genome shotgun (WGS) entry which is preliminary data.</text>
</comment>
<dbReference type="Pfam" id="PF13191">
    <property type="entry name" value="AAA_16"/>
    <property type="match status" value="1"/>
</dbReference>
<dbReference type="GeneID" id="68098370"/>
<dbReference type="GO" id="GO:0016020">
    <property type="term" value="C:membrane"/>
    <property type="evidence" value="ECO:0007669"/>
    <property type="project" value="UniProtKB-SubCell"/>
</dbReference>
<evidence type="ECO:0000313" key="6">
    <source>
        <dbReference type="Proteomes" id="UP000816034"/>
    </source>
</evidence>
<dbReference type="SUPFAM" id="SSF55073">
    <property type="entry name" value="Nucleotide cyclase"/>
    <property type="match status" value="1"/>
</dbReference>
<proteinExistence type="predicted"/>
<feature type="domain" description="Guanylate cyclase" evidence="4">
    <location>
        <begin position="1582"/>
        <end position="1702"/>
    </location>
</feature>
<dbReference type="PROSITE" id="PS50011">
    <property type="entry name" value="PROTEIN_KINASE_DOM"/>
    <property type="match status" value="1"/>
</dbReference>
<evidence type="ECO:0000256" key="2">
    <source>
        <dbReference type="SAM" id="MobiDB-lite"/>
    </source>
</evidence>
<dbReference type="PANTHER" id="PTHR43642:SF1">
    <property type="entry name" value="HYBRID SIGNAL TRANSDUCTION HISTIDINE KINASE G"/>
    <property type="match status" value="1"/>
</dbReference>
<organism evidence="5 6">
    <name type="scientific">Naegleria lovaniensis</name>
    <name type="common">Amoeba</name>
    <dbReference type="NCBI Taxonomy" id="51637"/>
    <lineage>
        <taxon>Eukaryota</taxon>
        <taxon>Discoba</taxon>
        <taxon>Heterolobosea</taxon>
        <taxon>Tetramitia</taxon>
        <taxon>Eutetramitia</taxon>
        <taxon>Vahlkampfiidae</taxon>
        <taxon>Naegleria</taxon>
    </lineage>
</organism>
<dbReference type="Gene3D" id="3.30.70.1230">
    <property type="entry name" value="Nucleotide cyclase"/>
    <property type="match status" value="1"/>
</dbReference>
<dbReference type="Gene3D" id="3.40.50.300">
    <property type="entry name" value="P-loop containing nucleotide triphosphate hydrolases"/>
    <property type="match status" value="1"/>
</dbReference>
<dbReference type="Pfam" id="PF00211">
    <property type="entry name" value="Guanylate_cyc"/>
    <property type="match status" value="1"/>
</dbReference>
<dbReference type="Gene3D" id="1.10.510.10">
    <property type="entry name" value="Transferase(Phosphotransferase) domain 1"/>
    <property type="match status" value="1"/>
</dbReference>
<dbReference type="GO" id="GO:0035556">
    <property type="term" value="P:intracellular signal transduction"/>
    <property type="evidence" value="ECO:0007669"/>
    <property type="project" value="InterPro"/>
</dbReference>
<dbReference type="InterPro" id="IPR053159">
    <property type="entry name" value="Hybrid_Histidine_Kinase"/>
</dbReference>
<gene>
    <name evidence="5" type="ORF">C9374_005915</name>
</gene>
<dbReference type="SUPFAM" id="SSF55781">
    <property type="entry name" value="GAF domain-like"/>
    <property type="match status" value="1"/>
</dbReference>
<accession>A0AA88GQ50</accession>
<dbReference type="Gene3D" id="3.30.450.40">
    <property type="match status" value="1"/>
</dbReference>
<evidence type="ECO:0000259" key="3">
    <source>
        <dbReference type="PROSITE" id="PS50011"/>
    </source>
</evidence>
<dbReference type="InterPro" id="IPR003018">
    <property type="entry name" value="GAF"/>
</dbReference>
<dbReference type="SMART" id="SM00220">
    <property type="entry name" value="S_TKc"/>
    <property type="match status" value="1"/>
</dbReference>
<dbReference type="SUPFAM" id="SSF52540">
    <property type="entry name" value="P-loop containing nucleoside triphosphate hydrolases"/>
    <property type="match status" value="1"/>
</dbReference>
<evidence type="ECO:0008006" key="7">
    <source>
        <dbReference type="Google" id="ProtNLM"/>
    </source>
</evidence>
<dbReference type="RefSeq" id="XP_044547802.1">
    <property type="nucleotide sequence ID" value="XM_044695718.1"/>
</dbReference>
<keyword evidence="6" id="KW-1185">Reference proteome</keyword>
<dbReference type="PROSITE" id="PS50125">
    <property type="entry name" value="GUANYLATE_CYCLASE_2"/>
    <property type="match status" value="1"/>
</dbReference>
<dbReference type="InterPro" id="IPR041664">
    <property type="entry name" value="AAA_16"/>
</dbReference>
<evidence type="ECO:0000313" key="5">
    <source>
        <dbReference type="EMBL" id="KAG2382123.1"/>
    </source>
</evidence>
<dbReference type="InterPro" id="IPR029016">
    <property type="entry name" value="GAF-like_dom_sf"/>
</dbReference>
<dbReference type="CDD" id="cd07302">
    <property type="entry name" value="CHD"/>
    <property type="match status" value="1"/>
</dbReference>
<dbReference type="GO" id="GO:0005524">
    <property type="term" value="F:ATP binding"/>
    <property type="evidence" value="ECO:0007669"/>
    <property type="project" value="InterPro"/>
</dbReference>
<dbReference type="InterPro" id="IPR011009">
    <property type="entry name" value="Kinase-like_dom_sf"/>
</dbReference>
<dbReference type="Pfam" id="PF00069">
    <property type="entry name" value="Pkinase"/>
    <property type="match status" value="1"/>
</dbReference>
<dbReference type="PANTHER" id="PTHR43642">
    <property type="entry name" value="HYBRID SIGNAL TRANSDUCTION HISTIDINE KINASE G"/>
    <property type="match status" value="1"/>
</dbReference>
<dbReference type="InterPro" id="IPR000719">
    <property type="entry name" value="Prot_kinase_dom"/>
</dbReference>
<dbReference type="SUPFAM" id="SSF56112">
    <property type="entry name" value="Protein kinase-like (PK-like)"/>
    <property type="match status" value="1"/>
</dbReference>
<dbReference type="Pfam" id="PF01590">
    <property type="entry name" value="GAF"/>
    <property type="match status" value="1"/>
</dbReference>
<reference evidence="5 6" key="1">
    <citation type="journal article" date="2018" name="BMC Genomics">
        <title>The genome of Naegleria lovaniensis, the basis for a comparative approach to unravel pathogenicity factors of the human pathogenic amoeba N. fowleri.</title>
        <authorList>
            <person name="Liechti N."/>
            <person name="Schurch N."/>
            <person name="Bruggmann R."/>
            <person name="Wittwer M."/>
        </authorList>
    </citation>
    <scope>NUCLEOTIDE SEQUENCE [LARGE SCALE GENOMIC DNA]</scope>
    <source>
        <strain evidence="5 6">ATCC 30569</strain>
    </source>
</reference>
<dbReference type="GO" id="GO:0004672">
    <property type="term" value="F:protein kinase activity"/>
    <property type="evidence" value="ECO:0007669"/>
    <property type="project" value="InterPro"/>
</dbReference>
<feature type="domain" description="Protein kinase" evidence="3">
    <location>
        <begin position="36"/>
        <end position="352"/>
    </location>
</feature>
<protein>
    <recommendedName>
        <fullName evidence="7">Guanylate cyclase</fullName>
    </recommendedName>
</protein>
<feature type="compositionally biased region" description="Polar residues" evidence="2">
    <location>
        <begin position="17"/>
        <end position="30"/>
    </location>
</feature>
<name>A0AA88GQ50_NAELO</name>
<dbReference type="EMBL" id="PYSW02000025">
    <property type="protein sequence ID" value="KAG2382123.1"/>
    <property type="molecule type" value="Genomic_DNA"/>
</dbReference>
<dbReference type="InterPro" id="IPR029787">
    <property type="entry name" value="Nucleotide_cyclase"/>
</dbReference>
<feature type="region of interest" description="Disordered" evidence="2">
    <location>
        <begin position="1"/>
        <end position="30"/>
    </location>
</feature>
<dbReference type="GO" id="GO:0009190">
    <property type="term" value="P:cyclic nucleotide biosynthetic process"/>
    <property type="evidence" value="ECO:0007669"/>
    <property type="project" value="InterPro"/>
</dbReference>
<dbReference type="SMART" id="SM00044">
    <property type="entry name" value="CYCc"/>
    <property type="match status" value="1"/>
</dbReference>
<evidence type="ECO:0000256" key="1">
    <source>
        <dbReference type="ARBA" id="ARBA00004167"/>
    </source>
</evidence>
<dbReference type="Proteomes" id="UP000816034">
    <property type="component" value="Unassembled WGS sequence"/>
</dbReference>
<dbReference type="InterPro" id="IPR027417">
    <property type="entry name" value="P-loop_NTPase"/>
</dbReference>
<dbReference type="InterPro" id="IPR001054">
    <property type="entry name" value="A/G_cyclase"/>
</dbReference>
<comment type="subcellular location">
    <subcellularLocation>
        <location evidence="1">Membrane</location>
        <topology evidence="1">Single-pass membrane protein</topology>
    </subcellularLocation>
</comment>
<evidence type="ECO:0000259" key="4">
    <source>
        <dbReference type="PROSITE" id="PS50125"/>
    </source>
</evidence>